<dbReference type="Proteomes" id="UP000198908">
    <property type="component" value="Unassembled WGS sequence"/>
</dbReference>
<dbReference type="SUPFAM" id="SSF56784">
    <property type="entry name" value="HAD-like"/>
    <property type="match status" value="1"/>
</dbReference>
<dbReference type="AlphaFoldDB" id="A0A1G6NG64"/>
<dbReference type="Gene3D" id="1.20.120.1600">
    <property type="match status" value="1"/>
</dbReference>
<proteinExistence type="predicted"/>
<evidence type="ECO:0000313" key="1">
    <source>
        <dbReference type="EMBL" id="SDC66287.1"/>
    </source>
</evidence>
<dbReference type="EMBL" id="FMYQ01000009">
    <property type="protein sequence ID" value="SDC66287.1"/>
    <property type="molecule type" value="Genomic_DNA"/>
</dbReference>
<dbReference type="GO" id="GO:0016787">
    <property type="term" value="F:hydrolase activity"/>
    <property type="evidence" value="ECO:0007669"/>
    <property type="project" value="UniProtKB-KW"/>
</dbReference>
<gene>
    <name evidence="1" type="ORF">SAMN05421548_10927</name>
</gene>
<organism evidence="1 2">
    <name type="scientific">Paraburkholderia lycopersici</name>
    <dbReference type="NCBI Taxonomy" id="416944"/>
    <lineage>
        <taxon>Bacteria</taxon>
        <taxon>Pseudomonadati</taxon>
        <taxon>Pseudomonadota</taxon>
        <taxon>Betaproteobacteria</taxon>
        <taxon>Burkholderiales</taxon>
        <taxon>Burkholderiaceae</taxon>
        <taxon>Paraburkholderia</taxon>
    </lineage>
</organism>
<dbReference type="RefSeq" id="WP_091996935.1">
    <property type="nucleotide sequence ID" value="NZ_FMYQ01000009.1"/>
</dbReference>
<dbReference type="STRING" id="416944.SAMN05421548_10927"/>
<dbReference type="OrthoDB" id="9816564at2"/>
<sequence length="682" mass="76123">MYKLRTIDVWDTLLRRECHPDLIKLATARHLLIAARAALKPDLQDHHLLLRERQHAERRLAVRARESGRDDEYTLDEVLRAWLPAVLADGTEGEIERLVAELAAYEFEHELRHTYADPDIGEFLARYPAERTLFLSDFYMPAADIARLLHAHGLAALVPGGVSSCDVGLNKRSGRLFDYVHEQCGVAPSEHVHIGDNAQSDVAVPGRRGIEAVLYQPESEHRLREARERLFPGRAALFAQIDEAASEASQDALAQLDPAARGAFRLGLKAAPLLVGYALFIAETVARERPDALYFFTREGEFLIEVYRLFAAEARRAGYACPDGDLLETSRIATFCASLRAVDTQEMMRLWSTYTTQSLSAMAKTLRIEPALIEPMAARHGLDIDQKIIRPWTDERVQQLFADPEFVELVAGRCAADREHALAWFAQHGLSPRSGRVCTVDVGWRGTIQDNIALMLPTVEFTGLYLGLQRFLNPQPGNCAKLAYGPNANLSLDHVRLLDAVSPVEMLMNSASGSVTGYAADADRQMRALKYVDEGENAVHHDFVQHFQAGVLSAARTWSRYVGPHAIASGELRELACSIWADLVIRSPAQLAEAYSSLNHNEFFGVGGFVDKGAVPSRRDLVAALYDVHVREDVILYLRQTQWAAGVWRRKDLGLVHKCMLAGALTGGRIVKQLRQRYRARR</sequence>
<dbReference type="Gene3D" id="3.40.50.1000">
    <property type="entry name" value="HAD superfamily/HAD-like"/>
    <property type="match status" value="1"/>
</dbReference>
<protein>
    <submittedName>
        <fullName evidence="1">Predicted hydrolase, HAD superfamily</fullName>
    </submittedName>
</protein>
<dbReference type="InterPro" id="IPR023214">
    <property type="entry name" value="HAD_sf"/>
</dbReference>
<dbReference type="InterPro" id="IPR036412">
    <property type="entry name" value="HAD-like_sf"/>
</dbReference>
<accession>A0A1G6NG64</accession>
<evidence type="ECO:0000313" key="2">
    <source>
        <dbReference type="Proteomes" id="UP000198908"/>
    </source>
</evidence>
<name>A0A1G6NG64_9BURK</name>
<keyword evidence="1" id="KW-0378">Hydrolase</keyword>
<reference evidence="2" key="1">
    <citation type="submission" date="2016-09" db="EMBL/GenBank/DDBJ databases">
        <authorList>
            <person name="Varghese N."/>
            <person name="Submissions S."/>
        </authorList>
    </citation>
    <scope>NUCLEOTIDE SEQUENCE [LARGE SCALE GENOMIC DNA]</scope>
    <source>
        <strain evidence="2">TNe-862</strain>
    </source>
</reference>
<keyword evidence="2" id="KW-1185">Reference proteome</keyword>